<sequence>MEQLAADGVGAALLSWSENTKQRLRRPIILVLERLQLSARNGIQRLGFGSFGETASSDALIGCF</sequence>
<dbReference type="Proteomes" id="UP000035880">
    <property type="component" value="Chromosome 2L"/>
</dbReference>
<dbReference type="Bgee" id="FBgn0269621">
    <property type="expression patterns" value="Expressed in female reproductive system and 3 other cell types or tissues"/>
</dbReference>
<evidence type="ECO:0000313" key="1">
    <source>
        <dbReference type="EMBL" id="KMY91280.1"/>
    </source>
</evidence>
<organism evidence="1">
    <name type="scientific">Drosophila simulans</name>
    <name type="common">Fruit fly</name>
    <dbReference type="NCBI Taxonomy" id="7240"/>
    <lineage>
        <taxon>Eukaryota</taxon>
        <taxon>Metazoa</taxon>
        <taxon>Ecdysozoa</taxon>
        <taxon>Arthropoda</taxon>
        <taxon>Hexapoda</taxon>
        <taxon>Insecta</taxon>
        <taxon>Pterygota</taxon>
        <taxon>Neoptera</taxon>
        <taxon>Endopterygota</taxon>
        <taxon>Diptera</taxon>
        <taxon>Brachycera</taxon>
        <taxon>Muscomorpha</taxon>
        <taxon>Ephydroidea</taxon>
        <taxon>Drosophilidae</taxon>
        <taxon>Drosophila</taxon>
        <taxon>Sophophora</taxon>
    </lineage>
</organism>
<dbReference type="AlphaFoldDB" id="A0A0J9TSH1"/>
<reference evidence="1" key="1">
    <citation type="journal article" date="2013" name="Genome Res.">
        <title>A second-generation assembly of the Drosophila simulans genome provides new insights into patterns of lineage-specific divergence.</title>
        <authorList>
            <person name="Hu T.T."/>
            <person name="Eisen M.B."/>
            <person name="Thornton K.R."/>
            <person name="Andolfatto P."/>
        </authorList>
    </citation>
    <scope>NUCLEOTIDE SEQUENCE [LARGE SCALE GENOMIC DNA]</scope>
    <source>
        <strain evidence="1">W501</strain>
    </source>
</reference>
<name>A0A0J9TSH1_DROSI</name>
<reference evidence="1" key="3">
    <citation type="submission" date="2015-04" db="EMBL/GenBank/DDBJ databases">
        <authorList>
            <consortium name="FlyBase"/>
        </authorList>
    </citation>
    <scope>NUCLEOTIDE SEQUENCE</scope>
    <source>
        <strain evidence="1">W501</strain>
    </source>
</reference>
<accession>A0A0J9TSH1</accession>
<protein>
    <submittedName>
        <fullName evidence="1">Uncharacterized protein</fullName>
    </submittedName>
</protein>
<dbReference type="EMBL" id="CM002910">
    <property type="protein sequence ID" value="KMY91280.1"/>
    <property type="molecule type" value="Genomic_DNA"/>
</dbReference>
<reference evidence="1" key="2">
    <citation type="submission" date="2014-06" db="EMBL/GenBank/DDBJ databases">
        <authorList>
            <person name="Hu T."/>
            <person name="Eisen M.B."/>
            <person name="Thornton K.R."/>
            <person name="Andolfatto P."/>
        </authorList>
    </citation>
    <scope>NUCLEOTIDE SEQUENCE</scope>
    <source>
        <strain evidence="1">W501</strain>
    </source>
</reference>
<gene>
    <name evidence="1" type="primary">Dsim\GD28331</name>
    <name evidence="1" type="ORF">Dsimw501_GD28331</name>
</gene>
<dbReference type="KEGG" id="dsi:Dsimw501_GD28331"/>
<proteinExistence type="predicted"/>